<name>A0A162I7J9_CORFA</name>
<evidence type="ECO:0000313" key="3">
    <source>
        <dbReference type="Proteomes" id="UP000076744"/>
    </source>
</evidence>
<feature type="domain" description="2EXR" evidence="1">
    <location>
        <begin position="15"/>
        <end position="109"/>
    </location>
</feature>
<dbReference type="Proteomes" id="UP000076744">
    <property type="component" value="Unassembled WGS sequence"/>
</dbReference>
<dbReference type="InterPro" id="IPR045518">
    <property type="entry name" value="2EXR"/>
</dbReference>
<proteinExistence type="predicted"/>
<gene>
    <name evidence="2" type="ORF">ISF_08748</name>
</gene>
<comment type="caution">
    <text evidence="2">The sequence shown here is derived from an EMBL/GenBank/DDBJ whole genome shotgun (WGS) entry which is preliminary data.</text>
</comment>
<dbReference type="AlphaFoldDB" id="A0A162I7J9"/>
<protein>
    <recommendedName>
        <fullName evidence="1">2EXR domain-containing protein</fullName>
    </recommendedName>
</protein>
<accession>A0A162I7J9</accession>
<dbReference type="PANTHER" id="PTHR35910:SF6">
    <property type="entry name" value="2EXR DOMAIN-CONTAINING PROTEIN"/>
    <property type="match status" value="1"/>
</dbReference>
<dbReference type="RefSeq" id="XP_018700428.1">
    <property type="nucleotide sequence ID" value="XM_018852351.1"/>
</dbReference>
<dbReference type="OrthoDB" id="3557569at2759"/>
<dbReference type="EMBL" id="AZHB01000035">
    <property type="protein sequence ID" value="OAA53395.1"/>
    <property type="molecule type" value="Genomic_DNA"/>
</dbReference>
<dbReference type="PANTHER" id="PTHR35910">
    <property type="entry name" value="2EXR DOMAIN-CONTAINING PROTEIN"/>
    <property type="match status" value="1"/>
</dbReference>
<dbReference type="GeneID" id="30025040"/>
<keyword evidence="3" id="KW-1185">Reference proteome</keyword>
<evidence type="ECO:0000259" key="1">
    <source>
        <dbReference type="Pfam" id="PF20150"/>
    </source>
</evidence>
<evidence type="ECO:0000313" key="2">
    <source>
        <dbReference type="EMBL" id="OAA53395.1"/>
    </source>
</evidence>
<organism evidence="2 3">
    <name type="scientific">Cordyceps fumosorosea (strain ARSEF 2679)</name>
    <name type="common">Isaria fumosorosea</name>
    <dbReference type="NCBI Taxonomy" id="1081104"/>
    <lineage>
        <taxon>Eukaryota</taxon>
        <taxon>Fungi</taxon>
        <taxon>Dikarya</taxon>
        <taxon>Ascomycota</taxon>
        <taxon>Pezizomycotina</taxon>
        <taxon>Sordariomycetes</taxon>
        <taxon>Hypocreomycetidae</taxon>
        <taxon>Hypocreales</taxon>
        <taxon>Cordycipitaceae</taxon>
        <taxon>Cordyceps</taxon>
    </lineage>
</organism>
<dbReference type="Pfam" id="PF20150">
    <property type="entry name" value="2EXR"/>
    <property type="match status" value="1"/>
</dbReference>
<reference evidence="2 3" key="1">
    <citation type="journal article" date="2016" name="Genome Biol. Evol.">
        <title>Divergent and convergent evolution of fungal pathogenicity.</title>
        <authorList>
            <person name="Shang Y."/>
            <person name="Xiao G."/>
            <person name="Zheng P."/>
            <person name="Cen K."/>
            <person name="Zhan S."/>
            <person name="Wang C."/>
        </authorList>
    </citation>
    <scope>NUCLEOTIDE SEQUENCE [LARGE SCALE GENOMIC DNA]</scope>
    <source>
        <strain evidence="2 3">ARSEF 2679</strain>
    </source>
</reference>
<sequence>MHSIDAAESDCSATFSLFPKLPAELRLRIWKHSLPGTRIVPVHCGADELVVDSSVGLVAAIGCTTTIPNPTNLNICTESRAEAIKSYRRCFGFVGQPGHIYFDPSRDVLYFGPRQGCMAAHAQFRTCMALCDSSELAAVRRIAISDALFWIGDAYRSTAAASLTIDVLRIVSQCLPNLQELVFVPREEDEARRDDLDHILPRMHGQVNAAIDALTQLHAVAWKVPVWRVTTLRALHDTAG</sequence>